<evidence type="ECO:0000313" key="9">
    <source>
        <dbReference type="EMBL" id="CAG9861624.1"/>
    </source>
</evidence>
<protein>
    <recommendedName>
        <fullName evidence="3">Gamma-secretase subunit PEN-2</fullName>
    </recommendedName>
</protein>
<feature type="transmembrane region" description="Helical" evidence="8">
    <location>
        <begin position="21"/>
        <end position="38"/>
    </location>
</feature>
<dbReference type="GO" id="GO:0007220">
    <property type="term" value="P:Notch receptor processing"/>
    <property type="evidence" value="ECO:0007669"/>
    <property type="project" value="TreeGrafter"/>
</dbReference>
<organism evidence="9 10">
    <name type="scientific">Phyllotreta striolata</name>
    <name type="common">Striped flea beetle</name>
    <name type="synonym">Crioceris striolata</name>
    <dbReference type="NCBI Taxonomy" id="444603"/>
    <lineage>
        <taxon>Eukaryota</taxon>
        <taxon>Metazoa</taxon>
        <taxon>Ecdysozoa</taxon>
        <taxon>Arthropoda</taxon>
        <taxon>Hexapoda</taxon>
        <taxon>Insecta</taxon>
        <taxon>Pterygota</taxon>
        <taxon>Neoptera</taxon>
        <taxon>Endopterygota</taxon>
        <taxon>Coleoptera</taxon>
        <taxon>Polyphaga</taxon>
        <taxon>Cucujiformia</taxon>
        <taxon>Chrysomeloidea</taxon>
        <taxon>Chrysomelidae</taxon>
        <taxon>Galerucinae</taxon>
        <taxon>Alticini</taxon>
        <taxon>Phyllotreta</taxon>
    </lineage>
</organism>
<proteinExistence type="inferred from homology"/>
<evidence type="ECO:0000256" key="5">
    <source>
        <dbReference type="ARBA" id="ARBA00022976"/>
    </source>
</evidence>
<dbReference type="OrthoDB" id="524898at2759"/>
<dbReference type="GO" id="GO:0070765">
    <property type="term" value="C:gamma-secretase complex"/>
    <property type="evidence" value="ECO:0007669"/>
    <property type="project" value="TreeGrafter"/>
</dbReference>
<dbReference type="AlphaFoldDB" id="A0A9N9TTN8"/>
<comment type="similarity">
    <text evidence="2">Belongs to the PEN-2 family.</text>
</comment>
<dbReference type="EMBL" id="OU900097">
    <property type="protein sequence ID" value="CAG9861624.1"/>
    <property type="molecule type" value="Genomic_DNA"/>
</dbReference>
<keyword evidence="5" id="KW-0914">Notch signaling pathway</keyword>
<accession>A0A9N9TTN8</accession>
<keyword evidence="6 8" id="KW-1133">Transmembrane helix</keyword>
<evidence type="ECO:0000256" key="8">
    <source>
        <dbReference type="SAM" id="Phobius"/>
    </source>
</evidence>
<evidence type="ECO:0000256" key="6">
    <source>
        <dbReference type="ARBA" id="ARBA00022989"/>
    </source>
</evidence>
<reference evidence="9" key="1">
    <citation type="submission" date="2022-01" db="EMBL/GenBank/DDBJ databases">
        <authorList>
            <person name="King R."/>
        </authorList>
    </citation>
    <scope>NUCLEOTIDE SEQUENCE</scope>
</reference>
<evidence type="ECO:0000256" key="4">
    <source>
        <dbReference type="ARBA" id="ARBA00022692"/>
    </source>
</evidence>
<dbReference type="Pfam" id="PF10251">
    <property type="entry name" value="PEN-2"/>
    <property type="match status" value="1"/>
</dbReference>
<keyword evidence="7 8" id="KW-0472">Membrane</keyword>
<feature type="transmembrane region" description="Helical" evidence="8">
    <location>
        <begin position="58"/>
        <end position="78"/>
    </location>
</feature>
<dbReference type="InterPro" id="IPR019379">
    <property type="entry name" value="Gamma_Secretase_Asp_P_PEN2"/>
</dbReference>
<evidence type="ECO:0000256" key="1">
    <source>
        <dbReference type="ARBA" id="ARBA00004141"/>
    </source>
</evidence>
<dbReference type="GO" id="GO:0007219">
    <property type="term" value="P:Notch signaling pathway"/>
    <property type="evidence" value="ECO:0007669"/>
    <property type="project" value="UniProtKB-KW"/>
</dbReference>
<evidence type="ECO:0000256" key="7">
    <source>
        <dbReference type="ARBA" id="ARBA00023136"/>
    </source>
</evidence>
<evidence type="ECO:0000256" key="3">
    <source>
        <dbReference type="ARBA" id="ARBA00018306"/>
    </source>
</evidence>
<sequence>MDLSKVPNEKKLHLCKTYFKIGFFLLPFVWLVNAIWFFNDAFKKPAFDEQKLIKKYVISSAIGSSIWFVVLLSWVITFQLNRSNWGEFADYISFIIPFGTP</sequence>
<gene>
    <name evidence="9" type="ORF">PHYEVI_LOCUS7959</name>
</gene>
<dbReference type="PANTHER" id="PTHR16318">
    <property type="entry name" value="GAMMA-SECRETASE SUBUNIT PEN-2"/>
    <property type="match status" value="1"/>
</dbReference>
<dbReference type="Proteomes" id="UP001153712">
    <property type="component" value="Chromosome 4"/>
</dbReference>
<keyword evidence="4 8" id="KW-0812">Transmembrane</keyword>
<evidence type="ECO:0000313" key="10">
    <source>
        <dbReference type="Proteomes" id="UP001153712"/>
    </source>
</evidence>
<dbReference type="PANTHER" id="PTHR16318:SF0">
    <property type="entry name" value="GAMMA-SECRETASE SUBUNIT PEN-2"/>
    <property type="match status" value="1"/>
</dbReference>
<name>A0A9N9TTN8_PHYSR</name>
<keyword evidence="10" id="KW-1185">Reference proteome</keyword>
<comment type="subcellular location">
    <subcellularLocation>
        <location evidence="1">Membrane</location>
        <topology evidence="1">Multi-pass membrane protein</topology>
    </subcellularLocation>
</comment>
<evidence type="ECO:0000256" key="2">
    <source>
        <dbReference type="ARBA" id="ARBA00009607"/>
    </source>
</evidence>